<dbReference type="EMBL" id="JAMFTH010000001">
    <property type="protein sequence ID" value="MCP8899049.1"/>
    <property type="molecule type" value="Genomic_DNA"/>
</dbReference>
<dbReference type="SUPFAM" id="SSF49299">
    <property type="entry name" value="PKD domain"/>
    <property type="match status" value="2"/>
</dbReference>
<dbReference type="PANTHER" id="PTHR47197">
    <property type="entry name" value="PROTEIN NIRF"/>
    <property type="match status" value="1"/>
</dbReference>
<dbReference type="Gene3D" id="2.130.10.10">
    <property type="entry name" value="YVTN repeat-like/Quinoprotein amine dehydrogenase"/>
    <property type="match status" value="2"/>
</dbReference>
<dbReference type="CDD" id="cd00146">
    <property type="entry name" value="PKD"/>
    <property type="match status" value="2"/>
</dbReference>
<evidence type="ECO:0000313" key="4">
    <source>
        <dbReference type="Proteomes" id="UP001139319"/>
    </source>
</evidence>
<dbReference type="GO" id="GO:0005509">
    <property type="term" value="F:calcium ion binding"/>
    <property type="evidence" value="ECO:0007669"/>
    <property type="project" value="InterPro"/>
</dbReference>
<sequence length="1462" mass="160534">MESNQPSRALRLTHLTLILTLMTACGGGGSGESSPPPTQSSANRKSESSVTSSSIISSIGNSSTYSSLQSSSTALSSQSSKPQSSTPSSAFSSSSVSSIARSSSSTASSSSQSSITVQTLTGQFIDAPVAGLKYRTSSEHTGETNQEGEFTYQAGDVITFVLGALELPQVPAGQIITPMEIMNAGRTSNAVTNLLRLLQSLDDDGFYQSGIEIPNRHLAALESSELTIEDFNLDTEAFAALPEITSIISNIDHLDQLISPHRALQHFENSLINVAGLDSDSDGVPNHRDNDDDNDGTPDNQDLFPLSEGEQSDFDGDFIGDNADPDDDNDGIEDTADSRLQIVSTIQGHTETPADTLFLPQQNRLFISYKNSKKIQVYNLATQKLIKTFALDHLVEDLATTPDGKTLYASLPSSDRSPFEYELTGNIAVIDVASLELQRTFSVPLDPYSLVVSQDNQIAVSSGSGQHADIGFFDGRSGRLLGSARSYGKSKLALHPSEDWLFAADNGLSPSDFEKYDISRDQIKSVGDSPYHGDYRIAGNLWITPDGSRLITRGGDAFFTSDMTYIDSVSQTGETFNHVVFDSEKNIMAAIISEGYQGSSSAFKLYNLDSLQYFEQHTLYGSLLDLAFTEQNMYALTSTESKVDLIKRSHPCTTCATNTRPSATFSHLPQAASTYHSLTFDASNSTDRESPNQLQYRWDIGADDHWETSFSTEPTFDYTFITAGEKFVRLQVKDSAGKTSSQINVINVARAPQESQSLSLATDFKSPGDPQQSLLNPHTGELYIRYVSSLAVVDAKSGKGLYHFNFEENTEDMDLSPNGERLYLHLSDFYSPPRIHNNYSYITVIDTTSKTRINTFASGAVINGMAATNNNQVVVLSEETHYGKLVKFNDNGDIVGELKERFYFTGTARSSRDPDLLYSSRTVLNLRTLSIEENGFAVILNTPLFNIGMNRLVDRDGRVVNAETGQLLANVFTYTNPAHHYGYLTVENAIYNESQDVVTIVERDRVITLSAGPLHTIESNPVSSQYFGLFYYDGKRIALERNYDHLSWAVEDHPCPDCASNLPPTASFSTSLKNDENNSVQVLLDASSSVDPEGAPLTYYWDLDGDQQWDLKTNNNKVEHNYMIDGSYAITMLIADAAGKTSHARDNVEINTSPDSGTPTHSPTPGTLNIGADKVEYSPETQKMYVLDTSEKRLYTIDMASLSLERYHQFTHTPVALDLSSDSKRLVVAIQPIPIDEYYSDPNSGFVAIFDATTGMRTHNVQIDQSPADLAVSTSGELYISGAQDESLTAYALDDTSNIYAATFFDRHFEIFLNNEEDRVFTTEPGSYSNRVSVLRTGENLNRNIETVSHYDAPSFRIGNRIWLHPDNDYFVGSSGVILNTNGEYHNQDLPHGVIDAAFNEDGSELTYIGEDESIYHINTSDWTVLNSASDIAQPRHLVRHNDVYYVLAGPDGATTLEALTF</sequence>
<gene>
    <name evidence="3" type="ORF">M6D89_07030</name>
</gene>
<feature type="compositionally biased region" description="Low complexity" evidence="1">
    <location>
        <begin position="48"/>
        <end position="94"/>
    </location>
</feature>
<dbReference type="SUPFAM" id="SSF50969">
    <property type="entry name" value="YVTN repeat-like/Quinoprotein amine dehydrogenase"/>
    <property type="match status" value="2"/>
</dbReference>
<feature type="compositionally biased region" description="Low complexity" evidence="1">
    <location>
        <begin position="1152"/>
        <end position="1167"/>
    </location>
</feature>
<reference evidence="3" key="1">
    <citation type="submission" date="2022-05" db="EMBL/GenBank/DDBJ databases">
        <authorList>
            <person name="Sun H.-N."/>
        </authorList>
    </citation>
    <scope>NUCLEOTIDE SEQUENCE</scope>
    <source>
        <strain evidence="3">HB14</strain>
    </source>
</reference>
<protein>
    <submittedName>
        <fullName evidence="3">PKD domain-containing protein</fullName>
    </submittedName>
</protein>
<dbReference type="InterPro" id="IPR000601">
    <property type="entry name" value="PKD_dom"/>
</dbReference>
<keyword evidence="4" id="KW-1185">Reference proteome</keyword>
<dbReference type="SUPFAM" id="SSF103647">
    <property type="entry name" value="TSP type-3 repeat"/>
    <property type="match status" value="1"/>
</dbReference>
<feature type="region of interest" description="Disordered" evidence="1">
    <location>
        <begin position="1147"/>
        <end position="1172"/>
    </location>
</feature>
<dbReference type="RefSeq" id="WP_253967310.1">
    <property type="nucleotide sequence ID" value="NZ_JAMFTH010000001.1"/>
</dbReference>
<dbReference type="Proteomes" id="UP001139319">
    <property type="component" value="Unassembled WGS sequence"/>
</dbReference>
<feature type="compositionally biased region" description="Acidic residues" evidence="1">
    <location>
        <begin position="310"/>
        <end position="334"/>
    </location>
</feature>
<name>A0A9X2HXV9_9GAMM</name>
<dbReference type="SUPFAM" id="SSF82171">
    <property type="entry name" value="DPP6 N-terminal domain-like"/>
    <property type="match status" value="1"/>
</dbReference>
<organism evidence="3 4">
    <name type="scientific">Gilvimarinus xylanilyticus</name>
    <dbReference type="NCBI Taxonomy" id="2944139"/>
    <lineage>
        <taxon>Bacteria</taxon>
        <taxon>Pseudomonadati</taxon>
        <taxon>Pseudomonadota</taxon>
        <taxon>Gammaproteobacteria</taxon>
        <taxon>Cellvibrionales</taxon>
        <taxon>Cellvibrionaceae</taxon>
        <taxon>Gilvimarinus</taxon>
    </lineage>
</organism>
<dbReference type="InterPro" id="IPR013783">
    <property type="entry name" value="Ig-like_fold"/>
</dbReference>
<dbReference type="InterPro" id="IPR028974">
    <property type="entry name" value="TSP_type-3_rpt"/>
</dbReference>
<dbReference type="InterPro" id="IPR015943">
    <property type="entry name" value="WD40/YVTN_repeat-like_dom_sf"/>
</dbReference>
<evidence type="ECO:0000259" key="2">
    <source>
        <dbReference type="PROSITE" id="PS50093"/>
    </source>
</evidence>
<dbReference type="InterPro" id="IPR011044">
    <property type="entry name" value="Quino_amine_DH_bsu"/>
</dbReference>
<dbReference type="PANTHER" id="PTHR47197:SF3">
    <property type="entry name" value="DIHYDRO-HEME D1 DEHYDROGENASE"/>
    <property type="match status" value="1"/>
</dbReference>
<reference evidence="3" key="2">
    <citation type="submission" date="2023-01" db="EMBL/GenBank/DDBJ databases">
        <title>Gilvimarinus xylanilyticus HB14 isolated from Caulerpa lentillifera aquaculture base in Hainan, China.</title>
        <authorList>
            <person name="Zhang Y.-J."/>
        </authorList>
    </citation>
    <scope>NUCLEOTIDE SEQUENCE</scope>
    <source>
        <strain evidence="3">HB14</strain>
    </source>
</reference>
<dbReference type="InterPro" id="IPR051200">
    <property type="entry name" value="Host-pathogen_enzymatic-act"/>
</dbReference>
<dbReference type="SMART" id="SM00089">
    <property type="entry name" value="PKD"/>
    <property type="match status" value="2"/>
</dbReference>
<dbReference type="Pfam" id="PF18911">
    <property type="entry name" value="PKD_4"/>
    <property type="match status" value="2"/>
</dbReference>
<dbReference type="InterPro" id="IPR022409">
    <property type="entry name" value="PKD/Chitinase_dom"/>
</dbReference>
<feature type="domain" description="PKD" evidence="2">
    <location>
        <begin position="661"/>
        <end position="745"/>
    </location>
</feature>
<dbReference type="Gene3D" id="2.60.40.10">
    <property type="entry name" value="Immunoglobulins"/>
    <property type="match status" value="2"/>
</dbReference>
<feature type="domain" description="PKD" evidence="2">
    <location>
        <begin position="1094"/>
        <end position="1150"/>
    </location>
</feature>
<feature type="region of interest" description="Disordered" evidence="1">
    <location>
        <begin position="26"/>
        <end position="94"/>
    </location>
</feature>
<accession>A0A9X2HXV9</accession>
<dbReference type="PROSITE" id="PS50093">
    <property type="entry name" value="PKD"/>
    <property type="match status" value="2"/>
</dbReference>
<evidence type="ECO:0000313" key="3">
    <source>
        <dbReference type="EMBL" id="MCP8899049.1"/>
    </source>
</evidence>
<dbReference type="Gene3D" id="4.10.1080.10">
    <property type="entry name" value="TSP type-3 repeat"/>
    <property type="match status" value="1"/>
</dbReference>
<evidence type="ECO:0000256" key="1">
    <source>
        <dbReference type="SAM" id="MobiDB-lite"/>
    </source>
</evidence>
<comment type="caution">
    <text evidence="3">The sequence shown here is derived from an EMBL/GenBank/DDBJ whole genome shotgun (WGS) entry which is preliminary data.</text>
</comment>
<proteinExistence type="predicted"/>
<feature type="region of interest" description="Disordered" evidence="1">
    <location>
        <begin position="278"/>
        <end position="334"/>
    </location>
</feature>
<dbReference type="InterPro" id="IPR035986">
    <property type="entry name" value="PKD_dom_sf"/>
</dbReference>